<organism evidence="3">
    <name type="scientific">uncultured Thiotrichaceae bacterium</name>
    <dbReference type="NCBI Taxonomy" id="298394"/>
    <lineage>
        <taxon>Bacteria</taxon>
        <taxon>Pseudomonadati</taxon>
        <taxon>Pseudomonadota</taxon>
        <taxon>Gammaproteobacteria</taxon>
        <taxon>Thiotrichales</taxon>
        <taxon>Thiotrichaceae</taxon>
        <taxon>environmental samples</taxon>
    </lineage>
</organism>
<name>A0A6S6UHB8_9GAMM</name>
<dbReference type="EMBL" id="CACVAY010000145">
    <property type="protein sequence ID" value="CAA6827882.1"/>
    <property type="molecule type" value="Genomic_DNA"/>
</dbReference>
<sequence>MRTRKRHQLALGVALSISTHHAIADMSAAQAVTDFYDAIQKQECEKAIKLRLDYSLADCAKIDVVYLHHAVDKKTYGDNTVVYLEIDTEAASINRYFSGYTRLQKINQRWLIIGPYKNAKDYSLDEYIAEFLPTNKNKQPSQSTKKESQELPSGDIVAVNKLATPDSQTSQSKKQQQEIKPLSKKAQNTEESIAYANGQIPIEGNFVALLKSLREIFTAEDPGIILVDQSQSLLYFYENNNQLSGLYPILSSNLSNIPAGLYIIPFEAPSGTGTTNSNSFMLEKIVISGNKEFLLGDIHFIRNYFDNDKKNSFALSPIDIGKLQKLITSDTIVYIAQ</sequence>
<dbReference type="AlphaFoldDB" id="A0A6S6UHB8"/>
<feature type="region of interest" description="Disordered" evidence="1">
    <location>
        <begin position="164"/>
        <end position="185"/>
    </location>
</feature>
<feature type="signal peptide" evidence="2">
    <location>
        <begin position="1"/>
        <end position="24"/>
    </location>
</feature>
<reference evidence="3" key="1">
    <citation type="submission" date="2020-01" db="EMBL/GenBank/DDBJ databases">
        <authorList>
            <person name="Meier V. D."/>
            <person name="Meier V D."/>
        </authorList>
    </citation>
    <scope>NUCLEOTIDE SEQUENCE</scope>
    <source>
        <strain evidence="3">HLG_WM_MAG_07</strain>
    </source>
</reference>
<gene>
    <name evidence="3" type="ORF">HELGO_WM8725</name>
</gene>
<accession>A0A6S6UHB8</accession>
<keyword evidence="2" id="KW-0732">Signal</keyword>
<evidence type="ECO:0000313" key="3">
    <source>
        <dbReference type="EMBL" id="CAA6827882.1"/>
    </source>
</evidence>
<protein>
    <submittedName>
        <fullName evidence="3">Uncharacterized protein</fullName>
    </submittedName>
</protein>
<proteinExistence type="predicted"/>
<feature type="chain" id="PRO_5027907462" evidence="2">
    <location>
        <begin position="25"/>
        <end position="337"/>
    </location>
</feature>
<evidence type="ECO:0000256" key="1">
    <source>
        <dbReference type="SAM" id="MobiDB-lite"/>
    </source>
</evidence>
<evidence type="ECO:0000256" key="2">
    <source>
        <dbReference type="SAM" id="SignalP"/>
    </source>
</evidence>